<evidence type="ECO:0000313" key="6">
    <source>
        <dbReference type="EMBL" id="GAA3955749.1"/>
    </source>
</evidence>
<feature type="domain" description="GGDEF" evidence="5">
    <location>
        <begin position="481"/>
        <end position="614"/>
    </location>
</feature>
<gene>
    <name evidence="6" type="ORF">GCM10022278_12900</name>
</gene>
<dbReference type="SMART" id="SM00052">
    <property type="entry name" value="EAL"/>
    <property type="match status" value="1"/>
</dbReference>
<dbReference type="Pfam" id="PF13426">
    <property type="entry name" value="PAS_9"/>
    <property type="match status" value="1"/>
</dbReference>
<dbReference type="PROSITE" id="PS50112">
    <property type="entry name" value="PAS"/>
    <property type="match status" value="2"/>
</dbReference>
<dbReference type="InterPro" id="IPR013767">
    <property type="entry name" value="PAS_fold"/>
</dbReference>
<dbReference type="Proteomes" id="UP001501337">
    <property type="component" value="Unassembled WGS sequence"/>
</dbReference>
<reference evidence="7" key="1">
    <citation type="journal article" date="2019" name="Int. J. Syst. Evol. Microbiol.">
        <title>The Global Catalogue of Microorganisms (GCM) 10K type strain sequencing project: providing services to taxonomists for standard genome sequencing and annotation.</title>
        <authorList>
            <consortium name="The Broad Institute Genomics Platform"/>
            <consortium name="The Broad Institute Genome Sequencing Center for Infectious Disease"/>
            <person name="Wu L."/>
            <person name="Ma J."/>
        </authorList>
    </citation>
    <scope>NUCLEOTIDE SEQUENCE [LARGE SCALE GENOMIC DNA]</scope>
    <source>
        <strain evidence="7">JCM 17555</strain>
    </source>
</reference>
<evidence type="ECO:0000313" key="7">
    <source>
        <dbReference type="Proteomes" id="UP001501337"/>
    </source>
</evidence>
<dbReference type="InterPro" id="IPR029787">
    <property type="entry name" value="Nucleotide_cyclase"/>
</dbReference>
<dbReference type="InterPro" id="IPR001610">
    <property type="entry name" value="PAC"/>
</dbReference>
<dbReference type="Pfam" id="PF00990">
    <property type="entry name" value="GGDEF"/>
    <property type="match status" value="1"/>
</dbReference>
<accession>A0ABP7NXY7</accession>
<feature type="domain" description="PAC" evidence="3">
    <location>
        <begin position="397"/>
        <end position="449"/>
    </location>
</feature>
<evidence type="ECO:0000259" key="5">
    <source>
        <dbReference type="PROSITE" id="PS50887"/>
    </source>
</evidence>
<dbReference type="InterPro" id="IPR001633">
    <property type="entry name" value="EAL_dom"/>
</dbReference>
<organism evidence="6 7">
    <name type="scientific">Allohahella marinimesophila</name>
    <dbReference type="NCBI Taxonomy" id="1054972"/>
    <lineage>
        <taxon>Bacteria</taxon>
        <taxon>Pseudomonadati</taxon>
        <taxon>Pseudomonadota</taxon>
        <taxon>Gammaproteobacteria</taxon>
        <taxon>Oceanospirillales</taxon>
        <taxon>Hahellaceae</taxon>
        <taxon>Allohahella</taxon>
    </lineage>
</organism>
<evidence type="ECO:0000259" key="4">
    <source>
        <dbReference type="PROSITE" id="PS50883"/>
    </source>
</evidence>
<feature type="coiled-coil region" evidence="1">
    <location>
        <begin position="182"/>
        <end position="209"/>
    </location>
</feature>
<feature type="domain" description="PAS" evidence="2">
    <location>
        <begin position="60"/>
        <end position="130"/>
    </location>
</feature>
<dbReference type="InterPro" id="IPR012226">
    <property type="entry name" value="Diguanyl_cyclase/Pdiesterase"/>
</dbReference>
<dbReference type="PROSITE" id="PS50887">
    <property type="entry name" value="GGDEF"/>
    <property type="match status" value="1"/>
</dbReference>
<dbReference type="PROSITE" id="PS50113">
    <property type="entry name" value="PAC"/>
    <property type="match status" value="1"/>
</dbReference>
<proteinExistence type="predicted"/>
<dbReference type="EMBL" id="BAABBO010000007">
    <property type="protein sequence ID" value="GAA3955749.1"/>
    <property type="molecule type" value="Genomic_DNA"/>
</dbReference>
<dbReference type="PANTHER" id="PTHR44757:SF2">
    <property type="entry name" value="BIOFILM ARCHITECTURE MAINTENANCE PROTEIN MBAA"/>
    <property type="match status" value="1"/>
</dbReference>
<evidence type="ECO:0000256" key="1">
    <source>
        <dbReference type="SAM" id="Coils"/>
    </source>
</evidence>
<dbReference type="NCBIfam" id="TIGR00254">
    <property type="entry name" value="GGDEF"/>
    <property type="match status" value="1"/>
</dbReference>
<dbReference type="InterPro" id="IPR000160">
    <property type="entry name" value="GGDEF_dom"/>
</dbReference>
<dbReference type="PANTHER" id="PTHR44757">
    <property type="entry name" value="DIGUANYLATE CYCLASE DGCP"/>
    <property type="match status" value="1"/>
</dbReference>
<dbReference type="NCBIfam" id="TIGR00229">
    <property type="entry name" value="sensory_box"/>
    <property type="match status" value="3"/>
</dbReference>
<keyword evidence="1" id="KW-0175">Coiled coil</keyword>
<dbReference type="Pfam" id="PF00563">
    <property type="entry name" value="EAL"/>
    <property type="match status" value="1"/>
</dbReference>
<dbReference type="PROSITE" id="PS50883">
    <property type="entry name" value="EAL"/>
    <property type="match status" value="1"/>
</dbReference>
<dbReference type="InterPro" id="IPR052155">
    <property type="entry name" value="Biofilm_reg_signaling"/>
</dbReference>
<dbReference type="SUPFAM" id="SSF55785">
    <property type="entry name" value="PYP-like sensor domain (PAS domain)"/>
    <property type="match status" value="3"/>
</dbReference>
<dbReference type="Gene3D" id="3.30.450.20">
    <property type="entry name" value="PAS domain"/>
    <property type="match status" value="3"/>
</dbReference>
<dbReference type="SMART" id="SM00091">
    <property type="entry name" value="PAS"/>
    <property type="match status" value="3"/>
</dbReference>
<dbReference type="SUPFAM" id="SSF55073">
    <property type="entry name" value="Nucleotide cyclase"/>
    <property type="match status" value="1"/>
</dbReference>
<dbReference type="Pfam" id="PF00989">
    <property type="entry name" value="PAS"/>
    <property type="match status" value="2"/>
</dbReference>
<dbReference type="SMART" id="SM00086">
    <property type="entry name" value="PAC"/>
    <property type="match status" value="3"/>
</dbReference>
<evidence type="ECO:0000259" key="2">
    <source>
        <dbReference type="PROSITE" id="PS50112"/>
    </source>
</evidence>
<keyword evidence="7" id="KW-1185">Reference proteome</keyword>
<feature type="domain" description="PAS" evidence="2">
    <location>
        <begin position="202"/>
        <end position="272"/>
    </location>
</feature>
<dbReference type="SMART" id="SM00267">
    <property type="entry name" value="GGDEF"/>
    <property type="match status" value="1"/>
</dbReference>
<feature type="domain" description="EAL" evidence="4">
    <location>
        <begin position="623"/>
        <end position="877"/>
    </location>
</feature>
<dbReference type="CDD" id="cd00130">
    <property type="entry name" value="PAS"/>
    <property type="match status" value="3"/>
</dbReference>
<dbReference type="InterPro" id="IPR000014">
    <property type="entry name" value="PAS"/>
</dbReference>
<comment type="caution">
    <text evidence="6">The sequence shown here is derived from an EMBL/GenBank/DDBJ whole genome shotgun (WGS) entry which is preliminary data.</text>
</comment>
<dbReference type="InterPro" id="IPR035965">
    <property type="entry name" value="PAS-like_dom_sf"/>
</dbReference>
<dbReference type="PIRSF" id="PIRSF005925">
    <property type="entry name" value="Dos"/>
    <property type="match status" value="1"/>
</dbReference>
<dbReference type="InterPro" id="IPR000700">
    <property type="entry name" value="PAS-assoc_C"/>
</dbReference>
<dbReference type="CDD" id="cd01948">
    <property type="entry name" value="EAL"/>
    <property type="match status" value="1"/>
</dbReference>
<dbReference type="CDD" id="cd01949">
    <property type="entry name" value="GGDEF"/>
    <property type="match status" value="1"/>
</dbReference>
<dbReference type="Gene3D" id="3.20.20.450">
    <property type="entry name" value="EAL domain"/>
    <property type="match status" value="1"/>
</dbReference>
<name>A0ABP7NXY7_9GAMM</name>
<evidence type="ECO:0000259" key="3">
    <source>
        <dbReference type="PROSITE" id="PS50113"/>
    </source>
</evidence>
<dbReference type="SUPFAM" id="SSF141868">
    <property type="entry name" value="EAL domain-like"/>
    <property type="match status" value="1"/>
</dbReference>
<dbReference type="InterPro" id="IPR043128">
    <property type="entry name" value="Rev_trsase/Diguanyl_cyclase"/>
</dbReference>
<dbReference type="Gene3D" id="3.30.70.270">
    <property type="match status" value="1"/>
</dbReference>
<sequence>MLAQAVDESSVHFEGWRSRQNGCRFFGRVSLSGLKDSEGKLLGFSLLTQDFTVTKQASDERILLRSILETALDPIVVIDERGIIETFNPAAERTFGYRCEDIIGLNVNTLMPAPHRAKHDSYLHRYLATGEAKIIGVGTQASALRKDGTEFPAEFGISEMIIDGRRKFTGVIRDISERRLSEAAIESRNHKLAEAIQRLEEEKMLSERMINSIPSIFYLFDANGRFLRWNKPFEVVTGYSADEVNRSHPLDYFMAAEQTLVAAAIQQTQESGHATVEARFKTKSGQLIPYWFTGARIDVDGEPHLAGIGVDMSDRLETEQALRLRNRAVEASPNGIALIGLGDEPGLIGYVNPALKQMLGLLTSTAVGQNWADIFFTNEEPERLNSLYAILGTGEEVHVTLRLLRSDGTEFWSDLYAAPVANDKGEFAHLVAVIVDITETKRYEEALEKRANFDELTGLANRNLLMDRLQMAMEHSRRTGQAVALMLIDLDNFKYINDTLGHGVGDQALQQAALRLQSCLRAEDTVARIGGDEFVIVVSEAVDKVFMAALMGRILETISIPVPTTSRQLQLTCSIGVSLFPENGEDVDTLYKHADIAMYQAKAHGRNNFWFFTEDLNLRLNERVHLEHSLRQALDGHQFTLLYQPQIDLNSGEIIGAEALLRWHHPELGLIEPDRFVPIAEDTGLIIGIGDWVMKEATRRNRRWQLDGLPPLVVAVNLSARQFAEADLVHRIETALNEADLDPRYLCLEITESHVMQEAEQAVQTLHQLKALGVMLSIDDFGTGYSSLSYLKKFPVDELKIDRSFVRDLHIDVDDAVIAEAIISLGHSLNIRVIAEGIEHEEQLDFLIRQGCDHGQGFFLGEPVSAEALEALIRQPRTAWRLVE</sequence>
<protein>
    <submittedName>
        <fullName evidence="6">EAL domain-containing protein</fullName>
    </submittedName>
</protein>
<dbReference type="InterPro" id="IPR035919">
    <property type="entry name" value="EAL_sf"/>
</dbReference>